<reference evidence="2" key="1">
    <citation type="submission" date="2017-09" db="EMBL/GenBank/DDBJ databases">
        <title>Depth-based differentiation of microbial function through sediment-hosted aquifers and enrichment of novel symbionts in the deep terrestrial subsurface.</title>
        <authorList>
            <person name="Probst A.J."/>
            <person name="Ladd B."/>
            <person name="Jarett J.K."/>
            <person name="Geller-Mcgrath D.E."/>
            <person name="Sieber C.M.K."/>
            <person name="Emerson J.B."/>
            <person name="Anantharaman K."/>
            <person name="Thomas B.C."/>
            <person name="Malmstrom R."/>
            <person name="Stieglmeier M."/>
            <person name="Klingl A."/>
            <person name="Woyke T."/>
            <person name="Ryan C.M."/>
            <person name="Banfield J.F."/>
        </authorList>
    </citation>
    <scope>NUCLEOTIDE SEQUENCE [LARGE SCALE GENOMIC DNA]</scope>
</reference>
<gene>
    <name evidence="1" type="ORF">CO051_03425</name>
</gene>
<organism evidence="1 2">
    <name type="scientific">Candidatus Roizmanbacteria bacterium CG_4_9_14_0_2_um_filter_39_13</name>
    <dbReference type="NCBI Taxonomy" id="1974839"/>
    <lineage>
        <taxon>Bacteria</taxon>
        <taxon>Candidatus Roizmaniibacteriota</taxon>
    </lineage>
</organism>
<comment type="caution">
    <text evidence="1">The sequence shown here is derived from an EMBL/GenBank/DDBJ whole genome shotgun (WGS) entry which is preliminary data.</text>
</comment>
<dbReference type="EMBL" id="PFSC01000094">
    <property type="protein sequence ID" value="PJC32313.1"/>
    <property type="molecule type" value="Genomic_DNA"/>
</dbReference>
<evidence type="ECO:0000313" key="2">
    <source>
        <dbReference type="Proteomes" id="UP000231383"/>
    </source>
</evidence>
<name>A0A2M8EZC8_9BACT</name>
<accession>A0A2M8EZC8</accession>
<dbReference type="Proteomes" id="UP000231383">
    <property type="component" value="Unassembled WGS sequence"/>
</dbReference>
<sequence>MDMKKDSVEEKYRLLWAMDKVNAPFMYAVNLIRKKWGLPLFTAEFSTYEQAHHAYKIFMESLDEVSAEEYSHNYQKYNILVEALRRTNKINEYSIRGTLNDLPTIQYVNDIERLCDLFFFHKHWLFSLSFYIATNKIMVPKNSYLKDNIPPQNIVEQIKIFICDLDKKTNVNSSIKKDRDIVRQIYDIPINQKDTSYWEDIYLNKVKTYRNRYKESRCFVLLTPVIESALNSLFP</sequence>
<protein>
    <submittedName>
        <fullName evidence="1">Uncharacterized protein</fullName>
    </submittedName>
</protein>
<proteinExistence type="predicted"/>
<dbReference type="AlphaFoldDB" id="A0A2M8EZC8"/>
<evidence type="ECO:0000313" key="1">
    <source>
        <dbReference type="EMBL" id="PJC32313.1"/>
    </source>
</evidence>